<dbReference type="EMBL" id="JBGMDY010000008">
    <property type="protein sequence ID" value="KAL2325737.1"/>
    <property type="molecule type" value="Genomic_DNA"/>
</dbReference>
<keyword evidence="3" id="KW-1185">Reference proteome</keyword>
<feature type="compositionally biased region" description="Polar residues" evidence="1">
    <location>
        <begin position="77"/>
        <end position="88"/>
    </location>
</feature>
<feature type="region of interest" description="Disordered" evidence="1">
    <location>
        <begin position="59"/>
        <end position="88"/>
    </location>
</feature>
<sequence length="88" mass="9696">MNALSSTFFEELGLYIGPVVGPTIFEKVKATEGPVLIHIGKKKKRETQKNLAMLAANIEDKMSESHKKENGMEKMSIDQSEAQNSQGS</sequence>
<gene>
    <name evidence="2" type="ORF">Fmac_024795</name>
</gene>
<dbReference type="Proteomes" id="UP001603857">
    <property type="component" value="Unassembled WGS sequence"/>
</dbReference>
<dbReference type="AlphaFoldDB" id="A0ABD1LQD2"/>
<name>A0ABD1LQD2_9FABA</name>
<accession>A0ABD1LQD2</accession>
<proteinExistence type="predicted"/>
<organism evidence="2 3">
    <name type="scientific">Flemingia macrophylla</name>
    <dbReference type="NCBI Taxonomy" id="520843"/>
    <lineage>
        <taxon>Eukaryota</taxon>
        <taxon>Viridiplantae</taxon>
        <taxon>Streptophyta</taxon>
        <taxon>Embryophyta</taxon>
        <taxon>Tracheophyta</taxon>
        <taxon>Spermatophyta</taxon>
        <taxon>Magnoliopsida</taxon>
        <taxon>eudicotyledons</taxon>
        <taxon>Gunneridae</taxon>
        <taxon>Pentapetalae</taxon>
        <taxon>rosids</taxon>
        <taxon>fabids</taxon>
        <taxon>Fabales</taxon>
        <taxon>Fabaceae</taxon>
        <taxon>Papilionoideae</taxon>
        <taxon>50 kb inversion clade</taxon>
        <taxon>NPAAA clade</taxon>
        <taxon>indigoferoid/millettioid clade</taxon>
        <taxon>Phaseoleae</taxon>
        <taxon>Flemingia</taxon>
    </lineage>
</organism>
<evidence type="ECO:0000313" key="2">
    <source>
        <dbReference type="EMBL" id="KAL2325737.1"/>
    </source>
</evidence>
<feature type="compositionally biased region" description="Basic and acidic residues" evidence="1">
    <location>
        <begin position="59"/>
        <end position="76"/>
    </location>
</feature>
<protein>
    <submittedName>
        <fullName evidence="2">Uncharacterized protein</fullName>
    </submittedName>
</protein>
<comment type="caution">
    <text evidence="2">The sequence shown here is derived from an EMBL/GenBank/DDBJ whole genome shotgun (WGS) entry which is preliminary data.</text>
</comment>
<evidence type="ECO:0000256" key="1">
    <source>
        <dbReference type="SAM" id="MobiDB-lite"/>
    </source>
</evidence>
<reference evidence="2 3" key="1">
    <citation type="submission" date="2024-08" db="EMBL/GenBank/DDBJ databases">
        <title>Insights into the chromosomal genome structure of Flemingia macrophylla.</title>
        <authorList>
            <person name="Ding Y."/>
            <person name="Zhao Y."/>
            <person name="Bi W."/>
            <person name="Wu M."/>
            <person name="Zhao G."/>
            <person name="Gong Y."/>
            <person name="Li W."/>
            <person name="Zhang P."/>
        </authorList>
    </citation>
    <scope>NUCLEOTIDE SEQUENCE [LARGE SCALE GENOMIC DNA]</scope>
    <source>
        <strain evidence="2">DYQJB</strain>
        <tissue evidence="2">Leaf</tissue>
    </source>
</reference>
<evidence type="ECO:0000313" key="3">
    <source>
        <dbReference type="Proteomes" id="UP001603857"/>
    </source>
</evidence>